<evidence type="ECO:0000256" key="11">
    <source>
        <dbReference type="HAMAP-Rule" id="MF_00036"/>
    </source>
</evidence>
<keyword evidence="14" id="KW-1185">Reference proteome</keyword>
<feature type="binding site" evidence="11">
    <location>
        <position position="667"/>
    </location>
    <ligand>
        <name>Zn(2+)</name>
        <dbReference type="ChEBI" id="CHEBI:29105"/>
    </ligand>
</feature>
<dbReference type="PANTHER" id="PTHR11777">
    <property type="entry name" value="ALANYL-TRNA SYNTHETASE"/>
    <property type="match status" value="1"/>
</dbReference>
<dbReference type="SMART" id="SM00863">
    <property type="entry name" value="tRNA_SAD"/>
    <property type="match status" value="1"/>
</dbReference>
<dbReference type="InterPro" id="IPR002318">
    <property type="entry name" value="Ala-tRNA-lgiase_IIc"/>
</dbReference>
<dbReference type="InterPro" id="IPR050058">
    <property type="entry name" value="Ala-tRNA_ligase"/>
</dbReference>
<keyword evidence="2 11" id="KW-0820">tRNA-binding</keyword>
<keyword evidence="3 11" id="KW-0436">Ligase</keyword>
<dbReference type="Gene3D" id="2.40.30.130">
    <property type="match status" value="1"/>
</dbReference>
<dbReference type="SUPFAM" id="SSF101353">
    <property type="entry name" value="Putative anticodon-binding domain of alanyl-tRNA synthetase (AlaRS)"/>
    <property type="match status" value="1"/>
</dbReference>
<accession>A0A518DNB0</accession>
<feature type="binding site" evidence="11">
    <location>
        <position position="663"/>
    </location>
    <ligand>
        <name>Zn(2+)</name>
        <dbReference type="ChEBI" id="CHEBI:29105"/>
    </ligand>
</feature>
<dbReference type="RefSeq" id="WP_145050040.1">
    <property type="nucleotide sequence ID" value="NZ_CP036433.1"/>
</dbReference>
<dbReference type="PANTHER" id="PTHR11777:SF9">
    <property type="entry name" value="ALANINE--TRNA LIGASE, CYTOPLASMIC"/>
    <property type="match status" value="1"/>
</dbReference>
<dbReference type="GO" id="GO:0004813">
    <property type="term" value="F:alanine-tRNA ligase activity"/>
    <property type="evidence" value="ECO:0007669"/>
    <property type="project" value="UniProtKB-UniRule"/>
</dbReference>
<keyword evidence="6 11" id="KW-0862">Zinc</keyword>
<dbReference type="Pfam" id="PF01411">
    <property type="entry name" value="tRNA-synt_2c"/>
    <property type="match status" value="1"/>
</dbReference>
<dbReference type="SUPFAM" id="SSF50447">
    <property type="entry name" value="Translation proteins"/>
    <property type="match status" value="1"/>
</dbReference>
<dbReference type="InterPro" id="IPR018163">
    <property type="entry name" value="Thr/Ala-tRNA-synth_IIc_edit"/>
</dbReference>
<evidence type="ECO:0000313" key="14">
    <source>
        <dbReference type="Proteomes" id="UP000317648"/>
    </source>
</evidence>
<comment type="domain">
    <text evidence="11">Consists of three domains; the N-terminal catalytic domain, the editing domain and the C-terminal C-Ala domain. The editing domain removes incorrectly charged amino acids, while the C-Ala domain, along with tRNA(Ala), serves as a bridge to cooperatively bring together the editing and aminoacylation centers thus stimulating deacylation of misacylated tRNAs.</text>
</comment>
<evidence type="ECO:0000256" key="7">
    <source>
        <dbReference type="ARBA" id="ARBA00022840"/>
    </source>
</evidence>
<comment type="catalytic activity">
    <reaction evidence="11">
        <text>tRNA(Ala) + L-alanine + ATP = L-alanyl-tRNA(Ala) + AMP + diphosphate</text>
        <dbReference type="Rhea" id="RHEA:12540"/>
        <dbReference type="Rhea" id="RHEA-COMP:9657"/>
        <dbReference type="Rhea" id="RHEA-COMP:9923"/>
        <dbReference type="ChEBI" id="CHEBI:30616"/>
        <dbReference type="ChEBI" id="CHEBI:33019"/>
        <dbReference type="ChEBI" id="CHEBI:57972"/>
        <dbReference type="ChEBI" id="CHEBI:78442"/>
        <dbReference type="ChEBI" id="CHEBI:78497"/>
        <dbReference type="ChEBI" id="CHEBI:456215"/>
        <dbReference type="EC" id="6.1.1.7"/>
    </reaction>
</comment>
<reference evidence="13 14" key="1">
    <citation type="submission" date="2019-02" db="EMBL/GenBank/DDBJ databases">
        <title>Deep-cultivation of Planctomycetes and their phenomic and genomic characterization uncovers novel biology.</title>
        <authorList>
            <person name="Wiegand S."/>
            <person name="Jogler M."/>
            <person name="Boedeker C."/>
            <person name="Pinto D."/>
            <person name="Vollmers J."/>
            <person name="Rivas-Marin E."/>
            <person name="Kohn T."/>
            <person name="Peeters S.H."/>
            <person name="Heuer A."/>
            <person name="Rast P."/>
            <person name="Oberbeckmann S."/>
            <person name="Bunk B."/>
            <person name="Jeske O."/>
            <person name="Meyerdierks A."/>
            <person name="Storesund J.E."/>
            <person name="Kallscheuer N."/>
            <person name="Luecker S."/>
            <person name="Lage O.M."/>
            <person name="Pohl T."/>
            <person name="Merkel B.J."/>
            <person name="Hornburger P."/>
            <person name="Mueller R.-W."/>
            <person name="Bruemmer F."/>
            <person name="Labrenz M."/>
            <person name="Spormann A.M."/>
            <person name="Op den Camp H."/>
            <person name="Overmann J."/>
            <person name="Amann R."/>
            <person name="Jetten M.S.M."/>
            <person name="Mascher T."/>
            <person name="Medema M.H."/>
            <person name="Devos D.P."/>
            <person name="Kaster A.-K."/>
            <person name="Ovreas L."/>
            <person name="Rohde M."/>
            <person name="Galperin M.Y."/>
            <person name="Jogler C."/>
        </authorList>
    </citation>
    <scope>NUCLEOTIDE SEQUENCE [LARGE SCALE GENOMIC DNA]</scope>
    <source>
        <strain evidence="13 14">Pla85_3_4</strain>
    </source>
</reference>
<evidence type="ECO:0000256" key="1">
    <source>
        <dbReference type="ARBA" id="ARBA00008226"/>
    </source>
</evidence>
<dbReference type="PRINTS" id="PR00980">
    <property type="entry name" value="TRNASYNTHALA"/>
</dbReference>
<dbReference type="InterPro" id="IPR003156">
    <property type="entry name" value="DHHA1_dom"/>
</dbReference>
<dbReference type="Gene3D" id="3.30.54.20">
    <property type="match status" value="1"/>
</dbReference>
<dbReference type="KEGG" id="lcre:Pla8534_11080"/>
<dbReference type="InterPro" id="IPR009000">
    <property type="entry name" value="Transl_B-barrel_sf"/>
</dbReference>
<dbReference type="CDD" id="cd00673">
    <property type="entry name" value="AlaRS_core"/>
    <property type="match status" value="1"/>
</dbReference>
<comment type="similarity">
    <text evidence="1 11">Belongs to the class-II aminoacyl-tRNA synthetase family.</text>
</comment>
<sequence length="936" mass="102101">MKTDELREKYLTFFESKGHTRQASDVLVPRWDPSVLFTPAGMNPFKDHFLGKVKLEFTRATTCQKCLRTGDIDNVGRTAYHHTFFEMLGNFSFGDYFKKDAIHWAWEFLTGKAWLGIDPARLSVTVYHEDDEAAKIWSDEIGLPTSRIQRMGEDDNFWPAGAPSSGPDGVCGPCSEIFYHGDSGGEVEIWNLVFTQFNRVGEPPDNLRALPSRNIDTGMGLERMAAVMQGKDTNYHIDILRPLVEAAAEITGQKYEAKTEEGRRLRRIADHVRAGVFAIHENVYPGAQKENYVIRRLLRRAVLDGHQMGMSEPFLHQLTTAVVEQMRSAYPDLTQSVERVAGVIQQEEKAFFGVLGDALSRIDKIFGGMSSEGSTVIDGKQAAHLYQTYGVPPELFAQMGAEHGYTFDGEGFHRAMINHGGDTGPGKLFGTGPIESLKTTLHHTEFVGYEQTAADVEIKGLILKGGSEDQDTLCDLIDTPSDQGMIVLVLDRTPFYGESGGQVGDSGEIVGDNFLFRVVDTQKSGDLFLHLGHLVEGVIHTGDSAQAKVNIDRRTGIRRAHSATHVLHHALQSTLGSHAQQKGSKVDDDWLRFDFTNLEPVSGEHLEQIESQISQRLQESAPIHWETVPLATARQAGAMMLFGEKYPDPVRMVTMGEFSRELCGGTHLDNTQEIGRFELLAEEGVSAGVRRITALTGDKAEQHAQQTTAALQAIADHLGVALPQVTDAVRRQAQHVRDLKKELAGGAKASDLAPLPAASQTLDYPQIKAALRETARLLNVGVFDVAPRVEALSAEIASLQQQIENLEKSGDISADALIEAAEEIGGAMVIVKETPGANQNLMRQWIDQVRKKSKASAVLLAAAMGDDKVLLVAGVSRDLVAKGVSAGEWVKQVAPVVGGGGGGKPDLAQAGGKDPSKLPEAMAKAAEVIRQMLDKA</sequence>
<dbReference type="FunFam" id="3.30.980.10:FF:000004">
    <property type="entry name" value="Alanine--tRNA ligase, cytoplasmic"/>
    <property type="match status" value="1"/>
</dbReference>
<keyword evidence="8 11" id="KW-0694">RNA-binding</keyword>
<dbReference type="InterPro" id="IPR023033">
    <property type="entry name" value="Ala_tRNA_ligase_euk/bac"/>
</dbReference>
<dbReference type="AlphaFoldDB" id="A0A518DNB0"/>
<feature type="binding site" evidence="11">
    <location>
        <position position="561"/>
    </location>
    <ligand>
        <name>Zn(2+)</name>
        <dbReference type="ChEBI" id="CHEBI:29105"/>
    </ligand>
</feature>
<evidence type="ECO:0000256" key="3">
    <source>
        <dbReference type="ARBA" id="ARBA00022598"/>
    </source>
</evidence>
<dbReference type="GO" id="GO:0000049">
    <property type="term" value="F:tRNA binding"/>
    <property type="evidence" value="ECO:0007669"/>
    <property type="project" value="UniProtKB-KW"/>
</dbReference>
<dbReference type="Pfam" id="PF07973">
    <property type="entry name" value="tRNA_SAD"/>
    <property type="match status" value="1"/>
</dbReference>
<dbReference type="InterPro" id="IPR045864">
    <property type="entry name" value="aa-tRNA-synth_II/BPL/LPL"/>
</dbReference>
<evidence type="ECO:0000256" key="2">
    <source>
        <dbReference type="ARBA" id="ARBA00022555"/>
    </source>
</evidence>
<keyword evidence="11" id="KW-0963">Cytoplasm</keyword>
<dbReference type="SUPFAM" id="SSF55186">
    <property type="entry name" value="ThrRS/AlaRS common domain"/>
    <property type="match status" value="1"/>
</dbReference>
<evidence type="ECO:0000256" key="8">
    <source>
        <dbReference type="ARBA" id="ARBA00022884"/>
    </source>
</evidence>
<evidence type="ECO:0000256" key="9">
    <source>
        <dbReference type="ARBA" id="ARBA00022917"/>
    </source>
</evidence>
<dbReference type="FunFam" id="3.10.310.40:FF:000001">
    <property type="entry name" value="Alanine--tRNA ligase"/>
    <property type="match status" value="1"/>
</dbReference>
<dbReference type="FunFam" id="3.30.54.20:FF:000001">
    <property type="entry name" value="Alanine--tRNA ligase"/>
    <property type="match status" value="1"/>
</dbReference>
<proteinExistence type="inferred from homology"/>
<dbReference type="HAMAP" id="MF_00036_B">
    <property type="entry name" value="Ala_tRNA_synth_B"/>
    <property type="match status" value="1"/>
</dbReference>
<comment type="cofactor">
    <cofactor evidence="11">
        <name>Zn(2+)</name>
        <dbReference type="ChEBI" id="CHEBI:29105"/>
    </cofactor>
    <text evidence="11">Binds 1 zinc ion per subunit.</text>
</comment>
<dbReference type="GO" id="GO:0005829">
    <property type="term" value="C:cytosol"/>
    <property type="evidence" value="ECO:0007669"/>
    <property type="project" value="TreeGrafter"/>
</dbReference>
<evidence type="ECO:0000256" key="10">
    <source>
        <dbReference type="ARBA" id="ARBA00023146"/>
    </source>
</evidence>
<dbReference type="Gene3D" id="3.30.930.10">
    <property type="entry name" value="Bira Bifunctional Protein, Domain 2"/>
    <property type="match status" value="1"/>
</dbReference>
<dbReference type="Proteomes" id="UP000317648">
    <property type="component" value="Chromosome"/>
</dbReference>
<evidence type="ECO:0000256" key="6">
    <source>
        <dbReference type="ARBA" id="ARBA00022833"/>
    </source>
</evidence>
<keyword evidence="4 11" id="KW-0479">Metal-binding</keyword>
<dbReference type="NCBIfam" id="TIGR00344">
    <property type="entry name" value="alaS"/>
    <property type="match status" value="1"/>
</dbReference>
<dbReference type="EC" id="6.1.1.7" evidence="11"/>
<dbReference type="InterPro" id="IPR018162">
    <property type="entry name" value="Ala-tRNA-ligase_IIc_anticod-bd"/>
</dbReference>
<dbReference type="EMBL" id="CP036433">
    <property type="protein sequence ID" value="QDU93328.1"/>
    <property type="molecule type" value="Genomic_DNA"/>
</dbReference>
<dbReference type="GO" id="GO:0006419">
    <property type="term" value="P:alanyl-tRNA aminoacylation"/>
    <property type="evidence" value="ECO:0007669"/>
    <property type="project" value="UniProtKB-UniRule"/>
</dbReference>
<feature type="binding site" evidence="11">
    <location>
        <position position="565"/>
    </location>
    <ligand>
        <name>Zn(2+)</name>
        <dbReference type="ChEBI" id="CHEBI:29105"/>
    </ligand>
</feature>
<evidence type="ECO:0000256" key="4">
    <source>
        <dbReference type="ARBA" id="ARBA00022723"/>
    </source>
</evidence>
<dbReference type="GO" id="GO:0002161">
    <property type="term" value="F:aminoacyl-tRNA deacylase activity"/>
    <property type="evidence" value="ECO:0007669"/>
    <property type="project" value="TreeGrafter"/>
</dbReference>
<dbReference type="PROSITE" id="PS50860">
    <property type="entry name" value="AA_TRNA_LIGASE_II_ALA"/>
    <property type="match status" value="1"/>
</dbReference>
<dbReference type="Pfam" id="PF02272">
    <property type="entry name" value="DHHA1"/>
    <property type="match status" value="1"/>
</dbReference>
<dbReference type="GO" id="GO:0008270">
    <property type="term" value="F:zinc ion binding"/>
    <property type="evidence" value="ECO:0007669"/>
    <property type="project" value="UniProtKB-UniRule"/>
</dbReference>
<evidence type="ECO:0000259" key="12">
    <source>
        <dbReference type="PROSITE" id="PS50860"/>
    </source>
</evidence>
<keyword evidence="10 11" id="KW-0030">Aminoacyl-tRNA synthetase</keyword>
<dbReference type="InterPro" id="IPR012947">
    <property type="entry name" value="tRNA_SAD"/>
</dbReference>
<comment type="function">
    <text evidence="11">Catalyzes the attachment of alanine to tRNA(Ala) in a two-step reaction: alanine is first activated by ATP to form Ala-AMP and then transferred to the acceptor end of tRNA(Ala). Also edits incorrectly charged Ser-tRNA(Ala) and Gly-tRNA(Ala) via its editing domain.</text>
</comment>
<evidence type="ECO:0000313" key="13">
    <source>
        <dbReference type="EMBL" id="QDU93328.1"/>
    </source>
</evidence>
<name>A0A518DNB0_9BACT</name>
<evidence type="ECO:0000256" key="5">
    <source>
        <dbReference type="ARBA" id="ARBA00022741"/>
    </source>
</evidence>
<keyword evidence="5 11" id="KW-0547">Nucleotide-binding</keyword>
<organism evidence="13 14">
    <name type="scientific">Lignipirellula cremea</name>
    <dbReference type="NCBI Taxonomy" id="2528010"/>
    <lineage>
        <taxon>Bacteria</taxon>
        <taxon>Pseudomonadati</taxon>
        <taxon>Planctomycetota</taxon>
        <taxon>Planctomycetia</taxon>
        <taxon>Pirellulales</taxon>
        <taxon>Pirellulaceae</taxon>
        <taxon>Lignipirellula</taxon>
    </lineage>
</organism>
<dbReference type="SUPFAM" id="SSF55681">
    <property type="entry name" value="Class II aaRS and biotin synthetases"/>
    <property type="match status" value="1"/>
</dbReference>
<dbReference type="Gene3D" id="3.30.980.10">
    <property type="entry name" value="Threonyl-trna Synthetase, Chain A, domain 2"/>
    <property type="match status" value="1"/>
</dbReference>
<dbReference type="InterPro" id="IPR018165">
    <property type="entry name" value="Ala-tRNA-synth_IIc_core"/>
</dbReference>
<dbReference type="InterPro" id="IPR018164">
    <property type="entry name" value="Ala-tRNA-synth_IIc_N"/>
</dbReference>
<protein>
    <recommendedName>
        <fullName evidence="11">Alanine--tRNA ligase</fullName>
        <ecNumber evidence="11">6.1.1.7</ecNumber>
    </recommendedName>
    <alternativeName>
        <fullName evidence="11">Alanyl-tRNA synthetase</fullName>
        <shortName evidence="11">AlaRS</shortName>
    </alternativeName>
</protein>
<dbReference type="Gene3D" id="3.10.310.40">
    <property type="match status" value="1"/>
</dbReference>
<keyword evidence="9 11" id="KW-0648">Protein biosynthesis</keyword>
<dbReference type="OrthoDB" id="9803884at2"/>
<comment type="subcellular location">
    <subcellularLocation>
        <location evidence="11">Cytoplasm</location>
    </subcellularLocation>
</comment>
<feature type="domain" description="Alanyl-transfer RNA synthetases family profile" evidence="12">
    <location>
        <begin position="1"/>
        <end position="706"/>
    </location>
</feature>
<keyword evidence="7 11" id="KW-0067">ATP-binding</keyword>
<dbReference type="GO" id="GO:0005524">
    <property type="term" value="F:ATP binding"/>
    <property type="evidence" value="ECO:0007669"/>
    <property type="project" value="UniProtKB-UniRule"/>
</dbReference>
<gene>
    <name evidence="11 13" type="primary">alaS</name>
    <name evidence="13" type="ORF">Pla8534_11080</name>
</gene>